<keyword evidence="3" id="KW-0479">Metal-binding</keyword>
<dbReference type="CDD" id="cd16144">
    <property type="entry name" value="ARS_like"/>
    <property type="match status" value="1"/>
</dbReference>
<dbReference type="PROSITE" id="PS00523">
    <property type="entry name" value="SULFATASE_1"/>
    <property type="match status" value="1"/>
</dbReference>
<evidence type="ECO:0000256" key="4">
    <source>
        <dbReference type="ARBA" id="ARBA00022729"/>
    </source>
</evidence>
<evidence type="ECO:0000256" key="3">
    <source>
        <dbReference type="ARBA" id="ARBA00022723"/>
    </source>
</evidence>
<dbReference type="Pfam" id="PF00884">
    <property type="entry name" value="Sulfatase"/>
    <property type="match status" value="1"/>
</dbReference>
<sequence length="474" mass="52849">MNKPNIVFILIDDMGWRDLGSFGSSFYETPHIDRLARNGMSFSDAYASCPVCSPTRASIMTGKYPAHVGITDWIDHGNFHPMKGKLVDVPYLKSLPPEEYCLAQALQDGGYATWHVGKWHLGKKGAYPEDFGFEINIGGCDMGSPGANGYFSPWSVKGLEHASVPDGTDLTDYLTDEAIHLICTKEDRPFFLNLCHYTVHTPIQANPDKIRKYEEKARALGLDILETFEEGGFHPTERKADERIRRRLLQSDPAYAAMIETLDDNVGRLVDALEASDELENTLIVFTSDNGGLATAEGSPTCNAPLAEGKGWMYEGGCRVPLFAVWPQQIRAGSRCDVPVTSTDFYPTFLDCAGLPAKPEQHSDGVSLLPLFQGADGLDREAIFWHYPHYGNQGGTPGSSIRMGDYKLIEFFEDGRIELYQLSDDPGENHNLADTELERANALRKRLHEWRDSIEAKIPQPNPDWREAAISNRR</sequence>
<dbReference type="Gene3D" id="3.40.720.10">
    <property type="entry name" value="Alkaline Phosphatase, subunit A"/>
    <property type="match status" value="1"/>
</dbReference>
<accession>A0A7X1B0C6</accession>
<protein>
    <submittedName>
        <fullName evidence="8">Sulfatase</fullName>
    </submittedName>
</protein>
<dbReference type="PROSITE" id="PS00149">
    <property type="entry name" value="SULFATASE_2"/>
    <property type="match status" value="1"/>
</dbReference>
<dbReference type="InterPro" id="IPR000917">
    <property type="entry name" value="Sulfatase_N"/>
</dbReference>
<proteinExistence type="inferred from homology"/>
<evidence type="ECO:0000256" key="2">
    <source>
        <dbReference type="ARBA" id="ARBA00008779"/>
    </source>
</evidence>
<dbReference type="PANTHER" id="PTHR42693">
    <property type="entry name" value="ARYLSULFATASE FAMILY MEMBER"/>
    <property type="match status" value="1"/>
</dbReference>
<evidence type="ECO:0000256" key="5">
    <source>
        <dbReference type="ARBA" id="ARBA00022801"/>
    </source>
</evidence>
<comment type="cofactor">
    <cofactor evidence="1">
        <name>Ca(2+)</name>
        <dbReference type="ChEBI" id="CHEBI:29108"/>
    </cofactor>
</comment>
<keyword evidence="4" id="KW-0732">Signal</keyword>
<evidence type="ECO:0000256" key="1">
    <source>
        <dbReference type="ARBA" id="ARBA00001913"/>
    </source>
</evidence>
<dbReference type="InterPro" id="IPR050738">
    <property type="entry name" value="Sulfatase"/>
</dbReference>
<keyword evidence="5" id="KW-0378">Hydrolase</keyword>
<evidence type="ECO:0000313" key="8">
    <source>
        <dbReference type="EMBL" id="MBC2603237.1"/>
    </source>
</evidence>
<dbReference type="RefSeq" id="WP_185693869.1">
    <property type="nucleotide sequence ID" value="NZ_JACHVA010000124.1"/>
</dbReference>
<feature type="domain" description="Sulfatase N-terminal" evidence="7">
    <location>
        <begin position="4"/>
        <end position="354"/>
    </location>
</feature>
<dbReference type="EMBL" id="JACHVA010000124">
    <property type="protein sequence ID" value="MBC2603237.1"/>
    <property type="molecule type" value="Genomic_DNA"/>
</dbReference>
<dbReference type="AlphaFoldDB" id="A0A7X1B0C6"/>
<reference evidence="8 9" key="1">
    <citation type="submission" date="2020-07" db="EMBL/GenBank/DDBJ databases">
        <authorList>
            <person name="Feng X."/>
        </authorList>
    </citation>
    <scope>NUCLEOTIDE SEQUENCE [LARGE SCALE GENOMIC DNA]</scope>
    <source>
        <strain evidence="8 9">JCM14086</strain>
    </source>
</reference>
<dbReference type="SUPFAM" id="SSF53649">
    <property type="entry name" value="Alkaline phosphatase-like"/>
    <property type="match status" value="1"/>
</dbReference>
<comment type="similarity">
    <text evidence="2">Belongs to the sulfatase family.</text>
</comment>
<organism evidence="8 9">
    <name type="scientific">Puniceicoccus vermicola</name>
    <dbReference type="NCBI Taxonomy" id="388746"/>
    <lineage>
        <taxon>Bacteria</taxon>
        <taxon>Pseudomonadati</taxon>
        <taxon>Verrucomicrobiota</taxon>
        <taxon>Opitutia</taxon>
        <taxon>Puniceicoccales</taxon>
        <taxon>Puniceicoccaceae</taxon>
        <taxon>Puniceicoccus</taxon>
    </lineage>
</organism>
<dbReference type="GO" id="GO:0046872">
    <property type="term" value="F:metal ion binding"/>
    <property type="evidence" value="ECO:0007669"/>
    <property type="project" value="UniProtKB-KW"/>
</dbReference>
<dbReference type="GO" id="GO:0004065">
    <property type="term" value="F:arylsulfatase activity"/>
    <property type="evidence" value="ECO:0007669"/>
    <property type="project" value="TreeGrafter"/>
</dbReference>
<dbReference type="InterPro" id="IPR017850">
    <property type="entry name" value="Alkaline_phosphatase_core_sf"/>
</dbReference>
<dbReference type="Proteomes" id="UP000525652">
    <property type="component" value="Unassembled WGS sequence"/>
</dbReference>
<keyword evidence="6" id="KW-0106">Calcium</keyword>
<dbReference type="InterPro" id="IPR024607">
    <property type="entry name" value="Sulfatase_CS"/>
</dbReference>
<evidence type="ECO:0000313" key="9">
    <source>
        <dbReference type="Proteomes" id="UP000525652"/>
    </source>
</evidence>
<comment type="caution">
    <text evidence="8">The sequence shown here is derived from an EMBL/GenBank/DDBJ whole genome shotgun (WGS) entry which is preliminary data.</text>
</comment>
<gene>
    <name evidence="8" type="ORF">H5P30_15755</name>
</gene>
<name>A0A7X1B0C6_9BACT</name>
<dbReference type="PANTHER" id="PTHR42693:SF42">
    <property type="entry name" value="ARYLSULFATASE G"/>
    <property type="match status" value="1"/>
</dbReference>
<keyword evidence="9" id="KW-1185">Reference proteome</keyword>
<evidence type="ECO:0000259" key="7">
    <source>
        <dbReference type="Pfam" id="PF00884"/>
    </source>
</evidence>
<evidence type="ECO:0000256" key="6">
    <source>
        <dbReference type="ARBA" id="ARBA00022837"/>
    </source>
</evidence>
<dbReference type="Gene3D" id="3.30.1120.10">
    <property type="match status" value="1"/>
</dbReference>